<proteinExistence type="predicted"/>
<dbReference type="Proteomes" id="UP000798662">
    <property type="component" value="Chromosome 3"/>
</dbReference>
<sequence>MSKRKGLSLEEKRDKMVELLQEAAEFFTLKELEKIAPKRKGIVFQSVKEVLQSLVDDGMVSSDKCGVQTVFWCLPSEAVQKKRARVAVLEEEVKSNEAASERLESQLAAMKAARTGRDLEGDNGRDAFLKQLASDEQAVAALTAQVAEQAASDPERLRELATATTTAREAANRWTDNVDTLRRYVSDKFGMDSADFARQFGVPADMEYLEETAAPHDAQADAPG</sequence>
<comment type="caution">
    <text evidence="1">The sequence shown here is derived from an EMBL/GenBank/DDBJ whole genome shotgun (WGS) entry which is preliminary data.</text>
</comment>
<keyword evidence="2" id="KW-1185">Reference proteome</keyword>
<accession>A0ACC3CIC6</accession>
<evidence type="ECO:0000313" key="1">
    <source>
        <dbReference type="EMBL" id="KAK1869705.1"/>
    </source>
</evidence>
<reference evidence="1" key="1">
    <citation type="submission" date="2019-11" db="EMBL/GenBank/DDBJ databases">
        <title>Nori genome reveals adaptations in red seaweeds to the harsh intertidal environment.</title>
        <authorList>
            <person name="Wang D."/>
            <person name="Mao Y."/>
        </authorList>
    </citation>
    <scope>NUCLEOTIDE SEQUENCE</scope>
    <source>
        <tissue evidence="1">Gametophyte</tissue>
    </source>
</reference>
<protein>
    <submittedName>
        <fullName evidence="1">Uncharacterized protein</fullName>
    </submittedName>
</protein>
<name>A0ACC3CIC6_PYRYE</name>
<evidence type="ECO:0000313" key="2">
    <source>
        <dbReference type="Proteomes" id="UP000798662"/>
    </source>
</evidence>
<dbReference type="EMBL" id="CM020620">
    <property type="protein sequence ID" value="KAK1869705.1"/>
    <property type="molecule type" value="Genomic_DNA"/>
</dbReference>
<gene>
    <name evidence="1" type="ORF">I4F81_012174</name>
</gene>
<organism evidence="1 2">
    <name type="scientific">Pyropia yezoensis</name>
    <name type="common">Susabi-nori</name>
    <name type="synonym">Porphyra yezoensis</name>
    <dbReference type="NCBI Taxonomy" id="2788"/>
    <lineage>
        <taxon>Eukaryota</taxon>
        <taxon>Rhodophyta</taxon>
        <taxon>Bangiophyceae</taxon>
        <taxon>Bangiales</taxon>
        <taxon>Bangiaceae</taxon>
        <taxon>Pyropia</taxon>
    </lineage>
</organism>